<evidence type="ECO:0000313" key="1">
    <source>
        <dbReference type="EMBL" id="CAF4888661.1"/>
    </source>
</evidence>
<sequence length="33" mass="3973">MQREASKCQSNGRVTYTKSAQISQFQWYRIVDY</sequence>
<feature type="non-terminal residue" evidence="1">
    <location>
        <position position="33"/>
    </location>
</feature>
<accession>A0A8S3C4J3</accession>
<comment type="caution">
    <text evidence="1">The sequence shown here is derived from an EMBL/GenBank/DDBJ whole genome shotgun (WGS) entry which is preliminary data.</text>
</comment>
<organism evidence="1 2">
    <name type="scientific">Rotaria magnacalcarata</name>
    <dbReference type="NCBI Taxonomy" id="392030"/>
    <lineage>
        <taxon>Eukaryota</taxon>
        <taxon>Metazoa</taxon>
        <taxon>Spiralia</taxon>
        <taxon>Gnathifera</taxon>
        <taxon>Rotifera</taxon>
        <taxon>Eurotatoria</taxon>
        <taxon>Bdelloidea</taxon>
        <taxon>Philodinida</taxon>
        <taxon>Philodinidae</taxon>
        <taxon>Rotaria</taxon>
    </lineage>
</organism>
<dbReference type="Proteomes" id="UP000681720">
    <property type="component" value="Unassembled WGS sequence"/>
</dbReference>
<evidence type="ECO:0000313" key="2">
    <source>
        <dbReference type="Proteomes" id="UP000681720"/>
    </source>
</evidence>
<dbReference type="AlphaFoldDB" id="A0A8S3C4J3"/>
<gene>
    <name evidence="1" type="ORF">GIL414_LOCUS51222</name>
</gene>
<name>A0A8S3C4J3_9BILA</name>
<reference evidence="1" key="1">
    <citation type="submission" date="2021-02" db="EMBL/GenBank/DDBJ databases">
        <authorList>
            <person name="Nowell W R."/>
        </authorList>
    </citation>
    <scope>NUCLEOTIDE SEQUENCE</scope>
</reference>
<dbReference type="EMBL" id="CAJOBJ010172591">
    <property type="protein sequence ID" value="CAF4888661.1"/>
    <property type="molecule type" value="Genomic_DNA"/>
</dbReference>
<proteinExistence type="predicted"/>
<protein>
    <submittedName>
        <fullName evidence="1">Uncharacterized protein</fullName>
    </submittedName>
</protein>